<sequence>MNIFPHDNILPTRYLAACFNNTVATYKFYWLLAILDAVHRQEREIKKDQLFASMLSNAWYTVNYFQVSFGQQDLIQSTVRQLKDIEGITIDEDRAIIQNRLVKSEKTETKKLLLHFDNQVPHWFLSPWYPRKGKREVYQLSQAGENQPLYQLYKDCIVIPERWFDYLTKHVRIIRDYVYWNLSLFLQKRNPNVPDIPNKLIKPALRSSLLKQRKFWDVVIDANGPLRCIYTGKELFKGAYHVEHFIPYSFVSHNQIWNLIPSDNAFNVSKGNKLPPLDKYFDSFYDMQKVAIQTYMTSRPSEKLLEDYFYIGTDLQAGLSKEKFYDVINPLVTIASNNGFEFLSK</sequence>
<organism evidence="2 3">
    <name type="scientific">Sphingobacterium wenxiniae</name>
    <dbReference type="NCBI Taxonomy" id="683125"/>
    <lineage>
        <taxon>Bacteria</taxon>
        <taxon>Pseudomonadati</taxon>
        <taxon>Bacteroidota</taxon>
        <taxon>Sphingobacteriia</taxon>
        <taxon>Sphingobacteriales</taxon>
        <taxon>Sphingobacteriaceae</taxon>
        <taxon>Sphingobacterium</taxon>
    </lineage>
</organism>
<dbReference type="GO" id="GO:0004519">
    <property type="term" value="F:endonuclease activity"/>
    <property type="evidence" value="ECO:0007669"/>
    <property type="project" value="UniProtKB-KW"/>
</dbReference>
<dbReference type="InterPro" id="IPR003615">
    <property type="entry name" value="HNH_nuc"/>
</dbReference>
<keyword evidence="3" id="KW-1185">Reference proteome</keyword>
<dbReference type="STRING" id="683125.SAMN05660206_111117"/>
<dbReference type="RefSeq" id="WP_093366978.1">
    <property type="nucleotide sequence ID" value="NZ_FOZZ01000011.1"/>
</dbReference>
<dbReference type="EMBL" id="FOZZ01000011">
    <property type="protein sequence ID" value="SFT09421.1"/>
    <property type="molecule type" value="Genomic_DNA"/>
</dbReference>
<keyword evidence="2" id="KW-0540">Nuclease</keyword>
<dbReference type="Proteomes" id="UP000198785">
    <property type="component" value="Unassembled WGS sequence"/>
</dbReference>
<evidence type="ECO:0000313" key="2">
    <source>
        <dbReference type="EMBL" id="SFT09421.1"/>
    </source>
</evidence>
<dbReference type="OrthoDB" id="489287at2"/>
<keyword evidence="2" id="KW-0378">Hydrolase</keyword>
<evidence type="ECO:0000313" key="3">
    <source>
        <dbReference type="Proteomes" id="UP000198785"/>
    </source>
</evidence>
<keyword evidence="2" id="KW-0255">Endonuclease</keyword>
<reference evidence="2 3" key="1">
    <citation type="submission" date="2016-10" db="EMBL/GenBank/DDBJ databases">
        <authorList>
            <person name="de Groot N.N."/>
        </authorList>
    </citation>
    <scope>NUCLEOTIDE SEQUENCE [LARGE SCALE GENOMIC DNA]</scope>
    <source>
        <strain evidence="2 3">DSM 22789</strain>
    </source>
</reference>
<evidence type="ECO:0000259" key="1">
    <source>
        <dbReference type="Pfam" id="PF13395"/>
    </source>
</evidence>
<dbReference type="Gene3D" id="1.10.30.50">
    <property type="match status" value="1"/>
</dbReference>
<accession>A0A1I6V6T7</accession>
<name>A0A1I6V6T7_9SPHI</name>
<feature type="domain" description="HNH nuclease" evidence="1">
    <location>
        <begin position="228"/>
        <end position="275"/>
    </location>
</feature>
<proteinExistence type="predicted"/>
<protein>
    <submittedName>
        <fullName evidence="2">HNH endonuclease</fullName>
    </submittedName>
</protein>
<gene>
    <name evidence="2" type="ORF">SAMN05660206_111117</name>
</gene>
<dbReference type="AlphaFoldDB" id="A0A1I6V6T7"/>
<dbReference type="Pfam" id="PF13395">
    <property type="entry name" value="HNH_4"/>
    <property type="match status" value="1"/>
</dbReference>